<accession>A0ABN1H495</accession>
<gene>
    <name evidence="2" type="ORF">GCM10009422_27460</name>
</gene>
<evidence type="ECO:0000313" key="3">
    <source>
        <dbReference type="Proteomes" id="UP001501352"/>
    </source>
</evidence>
<sequence>MSVESSSSTPEAALMERRAWIDVQFSVWKVVVCVLVSAGVLFYTIAYQAPESGGRAIQVLYGLPATKVFISSVCSLALFGALVQLVHALSERALYRIRSDEIRMLKFAGYKTVVRGRWWPSEMSAAIGTIQIHNELGKMVVLPWLMVRGGRAGLVRQLRRALERLEGN</sequence>
<dbReference type="Proteomes" id="UP001501352">
    <property type="component" value="Unassembled WGS sequence"/>
</dbReference>
<reference evidence="2 3" key="1">
    <citation type="journal article" date="2019" name="Int. J. Syst. Evol. Microbiol.">
        <title>The Global Catalogue of Microorganisms (GCM) 10K type strain sequencing project: providing services to taxonomists for standard genome sequencing and annotation.</title>
        <authorList>
            <consortium name="The Broad Institute Genomics Platform"/>
            <consortium name="The Broad Institute Genome Sequencing Center for Infectious Disease"/>
            <person name="Wu L."/>
            <person name="Ma J."/>
        </authorList>
    </citation>
    <scope>NUCLEOTIDE SEQUENCE [LARGE SCALE GENOMIC DNA]</scope>
    <source>
        <strain evidence="2 3">JCM 12928</strain>
    </source>
</reference>
<evidence type="ECO:0008006" key="4">
    <source>
        <dbReference type="Google" id="ProtNLM"/>
    </source>
</evidence>
<name>A0ABN1H495_9CAUL</name>
<evidence type="ECO:0000313" key="2">
    <source>
        <dbReference type="EMBL" id="GAA0628624.1"/>
    </source>
</evidence>
<feature type="transmembrane region" description="Helical" evidence="1">
    <location>
        <begin position="69"/>
        <end position="89"/>
    </location>
</feature>
<proteinExistence type="predicted"/>
<keyword evidence="1" id="KW-1133">Transmembrane helix</keyword>
<keyword evidence="1" id="KW-0472">Membrane</keyword>
<organism evidence="2 3">
    <name type="scientific">Brevundimonas kwangchunensis</name>
    <dbReference type="NCBI Taxonomy" id="322163"/>
    <lineage>
        <taxon>Bacteria</taxon>
        <taxon>Pseudomonadati</taxon>
        <taxon>Pseudomonadota</taxon>
        <taxon>Alphaproteobacteria</taxon>
        <taxon>Caulobacterales</taxon>
        <taxon>Caulobacteraceae</taxon>
        <taxon>Brevundimonas</taxon>
    </lineage>
</organism>
<keyword evidence="3" id="KW-1185">Reference proteome</keyword>
<feature type="transmembrane region" description="Helical" evidence="1">
    <location>
        <begin position="27"/>
        <end position="49"/>
    </location>
</feature>
<evidence type="ECO:0000256" key="1">
    <source>
        <dbReference type="SAM" id="Phobius"/>
    </source>
</evidence>
<keyword evidence="1" id="KW-0812">Transmembrane</keyword>
<comment type="caution">
    <text evidence="2">The sequence shown here is derived from an EMBL/GenBank/DDBJ whole genome shotgun (WGS) entry which is preliminary data.</text>
</comment>
<protein>
    <recommendedName>
        <fullName evidence="4">PH domain-containing protein</fullName>
    </recommendedName>
</protein>
<dbReference type="EMBL" id="BAAAGA010000007">
    <property type="protein sequence ID" value="GAA0628624.1"/>
    <property type="molecule type" value="Genomic_DNA"/>
</dbReference>